<dbReference type="Proteomes" id="UP000184076">
    <property type="component" value="Unassembled WGS sequence"/>
</dbReference>
<keyword evidence="2" id="KW-1185">Reference proteome</keyword>
<reference evidence="2" key="1">
    <citation type="submission" date="2016-11" db="EMBL/GenBank/DDBJ databases">
        <authorList>
            <person name="Varghese N."/>
            <person name="Submissions S."/>
        </authorList>
    </citation>
    <scope>NUCLEOTIDE SEQUENCE [LARGE SCALE GENOMIC DNA]</scope>
    <source>
        <strain evidence="2">DSM 9756</strain>
    </source>
</reference>
<dbReference type="Pfam" id="PF13366">
    <property type="entry name" value="PDDEXK_3"/>
    <property type="match status" value="1"/>
</dbReference>
<proteinExistence type="predicted"/>
<organism evidence="1 2">
    <name type="scientific">Desulfacinum infernum DSM 9756</name>
    <dbReference type="NCBI Taxonomy" id="1121391"/>
    <lineage>
        <taxon>Bacteria</taxon>
        <taxon>Pseudomonadati</taxon>
        <taxon>Thermodesulfobacteriota</taxon>
        <taxon>Syntrophobacteria</taxon>
        <taxon>Syntrophobacterales</taxon>
        <taxon>Syntrophobacteraceae</taxon>
        <taxon>Desulfacinum</taxon>
    </lineage>
</organism>
<dbReference type="AlphaFoldDB" id="A0A1M4SUW5"/>
<dbReference type="STRING" id="1121391.SAMN02745206_00191"/>
<evidence type="ECO:0000313" key="2">
    <source>
        <dbReference type="Proteomes" id="UP000184076"/>
    </source>
</evidence>
<dbReference type="EMBL" id="FQVB01000003">
    <property type="protein sequence ID" value="SHE35990.1"/>
    <property type="molecule type" value="Genomic_DNA"/>
</dbReference>
<evidence type="ECO:0000313" key="1">
    <source>
        <dbReference type="EMBL" id="SHE35990.1"/>
    </source>
</evidence>
<accession>A0A1M4SUW5</accession>
<sequence length="128" mass="14312">MEVNEITSAIIGAAIEVHRHLGPGLLESTYEECLAHELNLRGVSFRRQHPLPLAYKGRTLDCGYRLDFLVEEKVIVELKACDRIEPIHKAQVLTYLRLTGCPVGLLINFNTAVLKDGIHRIVLSPSRG</sequence>
<protein>
    <submittedName>
        <fullName evidence="1">GxxExxY protein</fullName>
    </submittedName>
</protein>
<gene>
    <name evidence="1" type="ORF">SAMN02745206_00191</name>
</gene>
<dbReference type="OrthoDB" id="9798792at2"/>
<dbReference type="NCBIfam" id="TIGR04256">
    <property type="entry name" value="GxxExxY"/>
    <property type="match status" value="1"/>
</dbReference>
<dbReference type="InterPro" id="IPR026350">
    <property type="entry name" value="GxxExxY"/>
</dbReference>
<name>A0A1M4SUW5_9BACT</name>
<dbReference type="RefSeq" id="WP_073036078.1">
    <property type="nucleotide sequence ID" value="NZ_FQVB01000003.1"/>
</dbReference>